<evidence type="ECO:0000256" key="6">
    <source>
        <dbReference type="SAM" id="MobiDB-lite"/>
    </source>
</evidence>
<evidence type="ECO:0000256" key="2">
    <source>
        <dbReference type="ARBA" id="ARBA00023015"/>
    </source>
</evidence>
<dbReference type="EMBL" id="JAUIZM010000002">
    <property type="protein sequence ID" value="KAK1397312.1"/>
    <property type="molecule type" value="Genomic_DNA"/>
</dbReference>
<evidence type="ECO:0000313" key="7">
    <source>
        <dbReference type="EMBL" id="KAK1397312.1"/>
    </source>
</evidence>
<evidence type="ECO:0000256" key="4">
    <source>
        <dbReference type="ARBA" id="ARBA00023163"/>
    </source>
</evidence>
<proteinExistence type="predicted"/>
<dbReference type="PANTHER" id="PTHR31541:SF28">
    <property type="entry name" value="TF-B3 DOMAIN-CONTAINING PROTEIN"/>
    <property type="match status" value="1"/>
</dbReference>
<dbReference type="InterPro" id="IPR005508">
    <property type="entry name" value="At2g31720-like"/>
</dbReference>
<comment type="caution">
    <text evidence="7">The sequence shown here is derived from an EMBL/GenBank/DDBJ whole genome shotgun (WGS) entry which is preliminary data.</text>
</comment>
<comment type="subcellular location">
    <subcellularLocation>
        <location evidence="1">Nucleus</location>
    </subcellularLocation>
</comment>
<keyword evidence="3" id="KW-0238">DNA-binding</keyword>
<dbReference type="Gene3D" id="2.40.330.10">
    <property type="entry name" value="DNA-binding pseudobarrel domain"/>
    <property type="match status" value="1"/>
</dbReference>
<keyword evidence="4" id="KW-0804">Transcription</keyword>
<sequence>MNAMAPEDCAAALLLLSWKHHLIVDPQTARELEQDRHRLQSLPSPPSQGRYFPRVAALHGLVGECSPPWEKQLKGSDLLKGQRRLLLKQSYAKQYLYPLLSSREIDKLKRDGILVNVYDGEGNMYEMIFKLWGTKAHVLTSDGWLEFYRDHNLIEEIDWITIWMFKHVHTHQLCFAIVSERRPQYSTLPAVAGKSSNNRKRSRNNYLSTIPAA</sequence>
<protein>
    <submittedName>
        <fullName evidence="7">TF-B3 domain-containing protein</fullName>
    </submittedName>
</protein>
<reference evidence="7" key="2">
    <citation type="submission" date="2023-05" db="EMBL/GenBank/DDBJ databases">
        <authorList>
            <person name="Schelkunov M.I."/>
        </authorList>
    </citation>
    <scope>NUCLEOTIDE SEQUENCE</scope>
    <source>
        <strain evidence="7">Hsosn_3</strain>
        <tissue evidence="7">Leaf</tissue>
    </source>
</reference>
<evidence type="ECO:0000313" key="8">
    <source>
        <dbReference type="Proteomes" id="UP001237642"/>
    </source>
</evidence>
<keyword evidence="5" id="KW-0539">Nucleus</keyword>
<dbReference type="GO" id="GO:0003677">
    <property type="term" value="F:DNA binding"/>
    <property type="evidence" value="ECO:0007669"/>
    <property type="project" value="UniProtKB-KW"/>
</dbReference>
<reference evidence="7" key="1">
    <citation type="submission" date="2023-02" db="EMBL/GenBank/DDBJ databases">
        <title>Genome of toxic invasive species Heracleum sosnowskyi carries increased number of genes despite the absence of recent whole-genome duplications.</title>
        <authorList>
            <person name="Schelkunov M."/>
            <person name="Shtratnikova V."/>
            <person name="Makarenko M."/>
            <person name="Klepikova A."/>
            <person name="Omelchenko D."/>
            <person name="Novikova G."/>
            <person name="Obukhova E."/>
            <person name="Bogdanov V."/>
            <person name="Penin A."/>
            <person name="Logacheva M."/>
        </authorList>
    </citation>
    <scope>NUCLEOTIDE SEQUENCE</scope>
    <source>
        <strain evidence="7">Hsosn_3</strain>
        <tissue evidence="7">Leaf</tissue>
    </source>
</reference>
<dbReference type="InterPro" id="IPR015300">
    <property type="entry name" value="DNA-bd_pseudobarrel_sf"/>
</dbReference>
<organism evidence="7 8">
    <name type="scientific">Heracleum sosnowskyi</name>
    <dbReference type="NCBI Taxonomy" id="360622"/>
    <lineage>
        <taxon>Eukaryota</taxon>
        <taxon>Viridiplantae</taxon>
        <taxon>Streptophyta</taxon>
        <taxon>Embryophyta</taxon>
        <taxon>Tracheophyta</taxon>
        <taxon>Spermatophyta</taxon>
        <taxon>Magnoliopsida</taxon>
        <taxon>eudicotyledons</taxon>
        <taxon>Gunneridae</taxon>
        <taxon>Pentapetalae</taxon>
        <taxon>asterids</taxon>
        <taxon>campanulids</taxon>
        <taxon>Apiales</taxon>
        <taxon>Apiaceae</taxon>
        <taxon>Apioideae</taxon>
        <taxon>apioid superclade</taxon>
        <taxon>Tordylieae</taxon>
        <taxon>Tordyliinae</taxon>
        <taxon>Heracleum</taxon>
    </lineage>
</organism>
<evidence type="ECO:0000256" key="1">
    <source>
        <dbReference type="ARBA" id="ARBA00004123"/>
    </source>
</evidence>
<dbReference type="CDD" id="cd10017">
    <property type="entry name" value="B3_DNA"/>
    <property type="match status" value="1"/>
</dbReference>
<dbReference type="SUPFAM" id="SSF101936">
    <property type="entry name" value="DNA-binding pseudobarrel domain"/>
    <property type="match status" value="1"/>
</dbReference>
<dbReference type="InterPro" id="IPR003340">
    <property type="entry name" value="B3_DNA-bd"/>
</dbReference>
<dbReference type="AlphaFoldDB" id="A0AAD8J440"/>
<keyword evidence="8" id="KW-1185">Reference proteome</keyword>
<gene>
    <name evidence="7" type="ORF">POM88_007175</name>
</gene>
<feature type="region of interest" description="Disordered" evidence="6">
    <location>
        <begin position="189"/>
        <end position="213"/>
    </location>
</feature>
<evidence type="ECO:0000256" key="5">
    <source>
        <dbReference type="ARBA" id="ARBA00023242"/>
    </source>
</evidence>
<keyword evidence="2" id="KW-0805">Transcription regulation</keyword>
<name>A0AAD8J440_9APIA</name>
<dbReference type="Proteomes" id="UP001237642">
    <property type="component" value="Unassembled WGS sequence"/>
</dbReference>
<evidence type="ECO:0000256" key="3">
    <source>
        <dbReference type="ARBA" id="ARBA00023125"/>
    </source>
</evidence>
<dbReference type="PANTHER" id="PTHR31541">
    <property type="entry name" value="B3 DOMAIN PLANT PROTEIN-RELATED"/>
    <property type="match status" value="1"/>
</dbReference>
<accession>A0AAD8J440</accession>
<dbReference type="GO" id="GO:0005634">
    <property type="term" value="C:nucleus"/>
    <property type="evidence" value="ECO:0007669"/>
    <property type="project" value="UniProtKB-SubCell"/>
</dbReference>